<dbReference type="HOGENOM" id="CLU_2932341_0_0_4"/>
<dbReference type="STRING" id="999541.bgla_1g09180"/>
<dbReference type="KEGG" id="bgd:bgla_1g09180"/>
<organism evidence="1 2">
    <name type="scientific">Burkholderia gladioli (strain BSR3)</name>
    <dbReference type="NCBI Taxonomy" id="999541"/>
    <lineage>
        <taxon>Bacteria</taxon>
        <taxon>Pseudomonadati</taxon>
        <taxon>Pseudomonadota</taxon>
        <taxon>Betaproteobacteria</taxon>
        <taxon>Burkholderiales</taxon>
        <taxon>Burkholderiaceae</taxon>
        <taxon>Burkholderia</taxon>
    </lineage>
</organism>
<dbReference type="EMBL" id="CP002599">
    <property type="protein sequence ID" value="AEA59603.1"/>
    <property type="molecule type" value="Genomic_DNA"/>
</dbReference>
<accession>F2LAV3</accession>
<dbReference type="Proteomes" id="UP000008316">
    <property type="component" value="Chromosome 1"/>
</dbReference>
<name>F2LAV3_BURGS</name>
<reference evidence="1 2" key="1">
    <citation type="journal article" date="2011" name="J. Bacteriol.">
        <title>Complete genome sequence of Burkholderia gladioli BSR3.</title>
        <authorList>
            <person name="Seo Y.S."/>
            <person name="Lim J."/>
            <person name="Choi B.S."/>
            <person name="Kim H."/>
            <person name="Goo E."/>
            <person name="Lee B."/>
            <person name="Lim J.S."/>
            <person name="Choi I.Y."/>
            <person name="Moon J.S."/>
            <person name="Kim J."/>
            <person name="Hwang I."/>
        </authorList>
    </citation>
    <scope>NUCLEOTIDE SEQUENCE [LARGE SCALE GENOMIC DNA]</scope>
    <source>
        <strain evidence="1 2">BSR3</strain>
    </source>
</reference>
<gene>
    <name evidence="1" type="ordered locus">bgla_1g09180</name>
</gene>
<keyword evidence="2" id="KW-1185">Reference proteome</keyword>
<dbReference type="AlphaFoldDB" id="F2LAV3"/>
<sequence>MEIFSVNEKVCFGKQRPQYSDCIARHYRWSSQTSIVEASTIISADDCLHFPPRFCLHRAT</sequence>
<evidence type="ECO:0000313" key="2">
    <source>
        <dbReference type="Proteomes" id="UP000008316"/>
    </source>
</evidence>
<protein>
    <submittedName>
        <fullName evidence="1">Uncharacterized protein</fullName>
    </submittedName>
</protein>
<proteinExistence type="predicted"/>
<evidence type="ECO:0000313" key="1">
    <source>
        <dbReference type="EMBL" id="AEA59603.1"/>
    </source>
</evidence>